<evidence type="ECO:0000313" key="2">
    <source>
        <dbReference type="Proteomes" id="UP000647424"/>
    </source>
</evidence>
<protein>
    <submittedName>
        <fullName evidence="1">Uncharacterized protein</fullName>
    </submittedName>
</protein>
<evidence type="ECO:0000313" key="1">
    <source>
        <dbReference type="EMBL" id="MBD8051341.1"/>
    </source>
</evidence>
<keyword evidence="2" id="KW-1185">Reference proteome</keyword>
<dbReference type="EMBL" id="JACYFT010000002">
    <property type="protein sequence ID" value="MBD8051341.1"/>
    <property type="molecule type" value="Genomic_DNA"/>
</dbReference>
<dbReference type="RefSeq" id="WP_191819774.1">
    <property type="nucleotide sequence ID" value="NZ_JACYFT010000002.1"/>
</dbReference>
<proteinExistence type="predicted"/>
<name>A0A927FIG7_9BURK</name>
<accession>A0A927FIG7</accession>
<sequence length="1253" mass="136789">MFKTDPTQETRVVSLNTDSIALQVAPGDEERVTQVIADWEQTFGFQMERTEVLAHRGLNINSYIEVVREGGGAPEIKSKGLLAHDPGISANHDALVVRQAIGQWMLDGTPIEDFIQAAAHRREILLFTEMRSAPGSGLRVGGESVGKLIRVYRSSRRDLPAITKDATGAAAEQQLEAGFAYLQGNVWPAADDVDVQWYVLQAQLLLAQTSVPYSPHHNALAQQLQALGLEVYGMGGAATVLADGQINEEAVARGTEKNPRNYSGDRALAVSLTKSSGVLALPPGAADDASLVLRFGTDAQVLGEIHDRERLGKAKLRELRKAGIEPQEKGWIRVYDLRDGLKPLLEGEPVSLALAQTPPESVDEVASVPAANAPISNDDFLQLMFGPSLSDAFVCSNTTPPDTDNELARSGMWAGGPLEYSRRLYQDPQRQNYTCVSTFRRDAEGVYYRQIEYFEALHFIVLDDIGTKVQIDPRSLGLGEPTYINETSPGNQQWFYRLKEPVRDLSLANYLTKQVLATPVQGHLMTDQGAKGITRLCKLPVGRNLKLALGAPWQNRQISWRPELAYTAQEVAAWFGDALDQVPQLNARPAAAALQAGEHPLIQALQAAGLLKSAQQKGSGWWDIQCLQHQLHTKGVDNGTAVKIRADGSWTMKCQHGHCADLTPRDLYRSLVEQGLTVTPPQHRIYVARIDRARLQFQNAALAEDDFSFLDPDDGGAGEEVDYPDPEDVGGGGAAGGGLAGAAGGMGKPVIYIDPGVLPAILQQCAQLLDDIVFKRGLYLVRIGQGSEIQDGLSRLASQPIVLPVTRYWLVRELTERAEFQRWDKRMQDYKVVDCPINIAAALETGTDDATFRPLTALASAPFLRVDGSVCDAPGYDEETGIFYAPTLSFPQLPLQPGWAEARAALDELCDLVKQFPFANPVSRSVFLADVLTALARPTLPKSPMVLYTASMAGSGKTLMASIGNLIAYGHATTHPWPNGNEEELKKVFTSVLLAGDPVVVFDNLPNGAVIKSPALSQFVTSDDYADRKLGESERVKFRNRTRVVLTGNNVVLGSDNARRTIVCELQLQVESLKDRQVVFDHPSLAVYIKQHRARYITAALTVLRAYALHPDPLNLPPLDSFEDWSWRVRDALVWLGEEDPVAAVDYSNDGSGEIASVFAAIEVVGLAKLGNRQALEFRAKDLALWAGGNLLLRDALEQSGCTDPTKSSQVGYWLRAHKNRLAGGLKLISKQIDGGRQPAKWVLMSTAQKEAS</sequence>
<dbReference type="Gene3D" id="3.30.70.1790">
    <property type="entry name" value="RepB DNA-primase, N-terminal domain"/>
    <property type="match status" value="1"/>
</dbReference>
<dbReference type="Proteomes" id="UP000647424">
    <property type="component" value="Unassembled WGS sequence"/>
</dbReference>
<dbReference type="AlphaFoldDB" id="A0A927FIG7"/>
<comment type="caution">
    <text evidence="1">The sequence shown here is derived from an EMBL/GenBank/DDBJ whole genome shotgun (WGS) entry which is preliminary data.</text>
</comment>
<reference evidence="1" key="1">
    <citation type="submission" date="2020-09" db="EMBL/GenBank/DDBJ databases">
        <title>Genome seq and assembly of Limnohabitants sp.</title>
        <authorList>
            <person name="Chhetri G."/>
        </authorList>
    </citation>
    <scope>NUCLEOTIDE SEQUENCE</scope>
    <source>
        <strain evidence="1">JUR4</strain>
    </source>
</reference>
<gene>
    <name evidence="1" type="ORF">IC609_12360</name>
</gene>
<organism evidence="1 2">
    <name type="scientific">Limnohabitans radicicola</name>
    <dbReference type="NCBI Taxonomy" id="2771427"/>
    <lineage>
        <taxon>Bacteria</taxon>
        <taxon>Pseudomonadati</taxon>
        <taxon>Pseudomonadota</taxon>
        <taxon>Betaproteobacteria</taxon>
        <taxon>Burkholderiales</taxon>
        <taxon>Comamonadaceae</taxon>
        <taxon>Limnohabitans</taxon>
    </lineage>
</organism>